<dbReference type="InterPro" id="IPR009080">
    <property type="entry name" value="tRNAsynth_Ia_anticodon-bd"/>
</dbReference>
<comment type="similarity">
    <text evidence="2 11 12">Belongs to the class-I aminoacyl-tRNA synthetase family.</text>
</comment>
<dbReference type="FunFam" id="1.10.730.10:FF:000008">
    <property type="entry name" value="Arginine--tRNA ligase"/>
    <property type="match status" value="1"/>
</dbReference>
<dbReference type="GO" id="GO:0004814">
    <property type="term" value="F:arginine-tRNA ligase activity"/>
    <property type="evidence" value="ECO:0007669"/>
    <property type="project" value="UniProtKB-UniRule"/>
</dbReference>
<keyword evidence="8 11" id="KW-0648">Protein biosynthesis</keyword>
<keyword evidence="16" id="KW-1185">Reference proteome</keyword>
<dbReference type="RefSeq" id="WP_184247554.1">
    <property type="nucleotide sequence ID" value="NZ_BAAACU010000053.1"/>
</dbReference>
<dbReference type="Pfam" id="PF03485">
    <property type="entry name" value="Arg_tRNA_synt_N"/>
    <property type="match status" value="1"/>
</dbReference>
<gene>
    <name evidence="11" type="primary">argS</name>
    <name evidence="15" type="ORF">GGQ92_001865</name>
</gene>
<dbReference type="CDD" id="cd00671">
    <property type="entry name" value="ArgRS_core"/>
    <property type="match status" value="1"/>
</dbReference>
<evidence type="ECO:0000259" key="14">
    <source>
        <dbReference type="SMART" id="SM01016"/>
    </source>
</evidence>
<dbReference type="FunFam" id="3.40.50.620:FF:000062">
    <property type="entry name" value="Arginine--tRNA ligase"/>
    <property type="match status" value="1"/>
</dbReference>
<dbReference type="Proteomes" id="UP000572212">
    <property type="component" value="Unassembled WGS sequence"/>
</dbReference>
<comment type="caution">
    <text evidence="15">The sequence shown here is derived from an EMBL/GenBank/DDBJ whole genome shotgun (WGS) entry which is preliminary data.</text>
</comment>
<keyword evidence="5 11" id="KW-0436">Ligase</keyword>
<protein>
    <recommendedName>
        <fullName evidence="11">Arginine--tRNA ligase</fullName>
        <ecNumber evidence="11">6.1.1.19</ecNumber>
    </recommendedName>
    <alternativeName>
        <fullName evidence="11">Arginyl-tRNA synthetase</fullName>
        <shortName evidence="11">ArgRS</shortName>
    </alternativeName>
</protein>
<dbReference type="EC" id="6.1.1.19" evidence="11"/>
<dbReference type="GO" id="GO:0005737">
    <property type="term" value="C:cytoplasm"/>
    <property type="evidence" value="ECO:0007669"/>
    <property type="project" value="UniProtKB-SubCell"/>
</dbReference>
<reference evidence="15 16" key="1">
    <citation type="submission" date="2020-08" db="EMBL/GenBank/DDBJ databases">
        <title>Genomic Encyclopedia of Type Strains, Phase IV (KMG-IV): sequencing the most valuable type-strain genomes for metagenomic binning, comparative biology and taxonomic classification.</title>
        <authorList>
            <person name="Goeker M."/>
        </authorList>
    </citation>
    <scope>NUCLEOTIDE SEQUENCE [LARGE SCALE GENOMIC DNA]</scope>
    <source>
        <strain evidence="15 16">DSM 11805</strain>
    </source>
</reference>
<evidence type="ECO:0000256" key="3">
    <source>
        <dbReference type="ARBA" id="ARBA00011245"/>
    </source>
</evidence>
<dbReference type="NCBIfam" id="TIGR00456">
    <property type="entry name" value="argS"/>
    <property type="match status" value="1"/>
</dbReference>
<keyword evidence="9 11" id="KW-0030">Aminoacyl-tRNA synthetase</keyword>
<comment type="subcellular location">
    <subcellularLocation>
        <location evidence="1 11">Cytoplasm</location>
    </subcellularLocation>
</comment>
<feature type="short sequence motif" description="'HIGH' region" evidence="11">
    <location>
        <begin position="132"/>
        <end position="142"/>
    </location>
</feature>
<dbReference type="EMBL" id="JACHON010000007">
    <property type="protein sequence ID" value="MBB6513075.1"/>
    <property type="molecule type" value="Genomic_DNA"/>
</dbReference>
<evidence type="ECO:0000313" key="16">
    <source>
        <dbReference type="Proteomes" id="UP000572212"/>
    </source>
</evidence>
<dbReference type="GO" id="GO:0005524">
    <property type="term" value="F:ATP binding"/>
    <property type="evidence" value="ECO:0007669"/>
    <property type="project" value="UniProtKB-UniRule"/>
</dbReference>
<feature type="domain" description="DALR anticodon binding" evidence="13">
    <location>
        <begin position="437"/>
        <end position="555"/>
    </location>
</feature>
<accession>A0A841RPH2</accession>
<dbReference type="InterPro" id="IPR008909">
    <property type="entry name" value="DALR_anticod-bd"/>
</dbReference>
<keyword evidence="6 11" id="KW-0547">Nucleotide-binding</keyword>
<dbReference type="InterPro" id="IPR005148">
    <property type="entry name" value="Arg-tRNA-synth_N"/>
</dbReference>
<sequence length="555" mass="62678">MNVMQQMQEKLKTAIQQAVISAQLAKEEEIPSIILEQPKDKTHGDYATNVAMQLARIAKKAPRQIAEEIVEQLKDSNDLVKKVEIAGPGFINFFMNNQYLNDLIPVILEQGNAYGSSDLGKGVKVQVEFVSANPTGDLHLGHARGASVGDSLSNVLQKAGYEVEREYYINDAGNQINNLAYSVEARYKQALGQDAAMPKDGYHGADIIQIGKDLAEQYGDSLLEKSETEQFTFFRDYGLKYELEKIKRDLEKFRVPFDHWFSETSLYTEDKVVPAIEVLREKGYIYEQDQATWFKTTEFGDDKDRVLIKSDGSYTYLSPDIAYHKNKLDRGFDRLINIWGADHHGYIPRMKAAIQALGYDEDTLKVQIIQMVNLFENGEKVKMSKRTGKAVTLRELMEEVGIDAMRYFFVMRSSDSHLDFDMDLAKSQSNENPVFYVQYAHARICTMLKQASEKGITYDDYDVSLIQSEKAEDLLKKLGEFTTVVEDAATNLTPHRITQYVFDLASSLHSFYNAEKVINEDDIPSTKAKLALMNAVSITIANALALIGVEAPESM</sequence>
<evidence type="ECO:0000256" key="1">
    <source>
        <dbReference type="ARBA" id="ARBA00004496"/>
    </source>
</evidence>
<evidence type="ECO:0000256" key="12">
    <source>
        <dbReference type="RuleBase" id="RU363038"/>
    </source>
</evidence>
<dbReference type="Pfam" id="PF00750">
    <property type="entry name" value="tRNA-synt_1d"/>
    <property type="match status" value="1"/>
</dbReference>
<dbReference type="Gene3D" id="3.40.50.620">
    <property type="entry name" value="HUPs"/>
    <property type="match status" value="1"/>
</dbReference>
<comment type="catalytic activity">
    <reaction evidence="10 11">
        <text>tRNA(Arg) + L-arginine + ATP = L-arginyl-tRNA(Arg) + AMP + diphosphate</text>
        <dbReference type="Rhea" id="RHEA:20301"/>
        <dbReference type="Rhea" id="RHEA-COMP:9658"/>
        <dbReference type="Rhea" id="RHEA-COMP:9673"/>
        <dbReference type="ChEBI" id="CHEBI:30616"/>
        <dbReference type="ChEBI" id="CHEBI:32682"/>
        <dbReference type="ChEBI" id="CHEBI:33019"/>
        <dbReference type="ChEBI" id="CHEBI:78442"/>
        <dbReference type="ChEBI" id="CHEBI:78513"/>
        <dbReference type="ChEBI" id="CHEBI:456215"/>
        <dbReference type="EC" id="6.1.1.19"/>
    </reaction>
</comment>
<dbReference type="InterPro" id="IPR035684">
    <property type="entry name" value="ArgRS_core"/>
</dbReference>
<dbReference type="InterPro" id="IPR036695">
    <property type="entry name" value="Arg-tRNA-synth_N_sf"/>
</dbReference>
<keyword evidence="4 11" id="KW-0963">Cytoplasm</keyword>
<dbReference type="AlphaFoldDB" id="A0A841RPH2"/>
<evidence type="ECO:0000259" key="13">
    <source>
        <dbReference type="SMART" id="SM00836"/>
    </source>
</evidence>
<dbReference type="InterPro" id="IPR001412">
    <property type="entry name" value="aa-tRNA-synth_I_CS"/>
</dbReference>
<dbReference type="PROSITE" id="PS00178">
    <property type="entry name" value="AA_TRNA_LIGASE_I"/>
    <property type="match status" value="1"/>
</dbReference>
<feature type="domain" description="Arginyl tRNA synthetase N-terminal" evidence="14">
    <location>
        <begin position="9"/>
        <end position="95"/>
    </location>
</feature>
<evidence type="ECO:0000256" key="11">
    <source>
        <dbReference type="HAMAP-Rule" id="MF_00123"/>
    </source>
</evidence>
<evidence type="ECO:0000256" key="6">
    <source>
        <dbReference type="ARBA" id="ARBA00022741"/>
    </source>
</evidence>
<name>A0A841RPH2_9BACI</name>
<keyword evidence="7 11" id="KW-0067">ATP-binding</keyword>
<dbReference type="Pfam" id="PF05746">
    <property type="entry name" value="DALR_1"/>
    <property type="match status" value="1"/>
</dbReference>
<proteinExistence type="inferred from homology"/>
<evidence type="ECO:0000256" key="7">
    <source>
        <dbReference type="ARBA" id="ARBA00022840"/>
    </source>
</evidence>
<dbReference type="SMART" id="SM00836">
    <property type="entry name" value="DALR_1"/>
    <property type="match status" value="1"/>
</dbReference>
<dbReference type="FunFam" id="3.30.1360.70:FF:000003">
    <property type="entry name" value="Arginine--tRNA ligase"/>
    <property type="match status" value="1"/>
</dbReference>
<dbReference type="SUPFAM" id="SSF52374">
    <property type="entry name" value="Nucleotidylyl transferase"/>
    <property type="match status" value="1"/>
</dbReference>
<evidence type="ECO:0000256" key="10">
    <source>
        <dbReference type="ARBA" id="ARBA00049339"/>
    </source>
</evidence>
<dbReference type="GO" id="GO:0006420">
    <property type="term" value="P:arginyl-tRNA aminoacylation"/>
    <property type="evidence" value="ECO:0007669"/>
    <property type="project" value="UniProtKB-UniRule"/>
</dbReference>
<dbReference type="Gene3D" id="1.10.730.10">
    <property type="entry name" value="Isoleucyl-tRNA Synthetase, Domain 1"/>
    <property type="match status" value="1"/>
</dbReference>
<dbReference type="Gene3D" id="3.30.1360.70">
    <property type="entry name" value="Arginyl tRNA synthetase N-terminal domain"/>
    <property type="match status" value="1"/>
</dbReference>
<dbReference type="PANTHER" id="PTHR11956">
    <property type="entry name" value="ARGINYL-TRNA SYNTHETASE"/>
    <property type="match status" value="1"/>
</dbReference>
<dbReference type="HAMAP" id="MF_00123">
    <property type="entry name" value="Arg_tRNA_synth"/>
    <property type="match status" value="1"/>
</dbReference>
<dbReference type="PANTHER" id="PTHR11956:SF5">
    <property type="entry name" value="ARGININE--TRNA LIGASE, CYTOPLASMIC"/>
    <property type="match status" value="1"/>
</dbReference>
<evidence type="ECO:0000256" key="2">
    <source>
        <dbReference type="ARBA" id="ARBA00005594"/>
    </source>
</evidence>
<organism evidence="15 16">
    <name type="scientific">Gracilibacillus halotolerans</name>
    <dbReference type="NCBI Taxonomy" id="74386"/>
    <lineage>
        <taxon>Bacteria</taxon>
        <taxon>Bacillati</taxon>
        <taxon>Bacillota</taxon>
        <taxon>Bacilli</taxon>
        <taxon>Bacillales</taxon>
        <taxon>Bacillaceae</taxon>
        <taxon>Gracilibacillus</taxon>
    </lineage>
</organism>
<dbReference type="InterPro" id="IPR001278">
    <property type="entry name" value="Arg-tRNA-ligase"/>
</dbReference>
<evidence type="ECO:0000256" key="4">
    <source>
        <dbReference type="ARBA" id="ARBA00022490"/>
    </source>
</evidence>
<evidence type="ECO:0000256" key="8">
    <source>
        <dbReference type="ARBA" id="ARBA00022917"/>
    </source>
</evidence>
<evidence type="ECO:0000313" key="15">
    <source>
        <dbReference type="EMBL" id="MBB6513075.1"/>
    </source>
</evidence>
<dbReference type="InterPro" id="IPR014729">
    <property type="entry name" value="Rossmann-like_a/b/a_fold"/>
</dbReference>
<dbReference type="SMART" id="SM01016">
    <property type="entry name" value="Arg_tRNA_synt_N"/>
    <property type="match status" value="1"/>
</dbReference>
<comment type="subunit">
    <text evidence="3 11">Monomer.</text>
</comment>
<dbReference type="PRINTS" id="PR01038">
    <property type="entry name" value="TRNASYNTHARG"/>
</dbReference>
<dbReference type="SUPFAM" id="SSF55190">
    <property type="entry name" value="Arginyl-tRNA synthetase (ArgRS), N-terminal 'additional' domain"/>
    <property type="match status" value="1"/>
</dbReference>
<evidence type="ECO:0000256" key="9">
    <source>
        <dbReference type="ARBA" id="ARBA00023146"/>
    </source>
</evidence>
<dbReference type="SUPFAM" id="SSF47323">
    <property type="entry name" value="Anticodon-binding domain of a subclass of class I aminoacyl-tRNA synthetases"/>
    <property type="match status" value="1"/>
</dbReference>
<evidence type="ECO:0000256" key="5">
    <source>
        <dbReference type="ARBA" id="ARBA00022598"/>
    </source>
</evidence>